<comment type="caution">
    <text evidence="7">The sequence shown here is derived from an EMBL/GenBank/DDBJ whole genome shotgun (WGS) entry which is preliminary data.</text>
</comment>
<feature type="transmembrane region" description="Helical" evidence="5">
    <location>
        <begin position="28"/>
        <end position="50"/>
    </location>
</feature>
<dbReference type="Proteomes" id="UP000471435">
    <property type="component" value="Unassembled WGS sequence"/>
</dbReference>
<gene>
    <name evidence="7" type="ORF">GRI43_09250</name>
</gene>
<evidence type="ECO:0000256" key="2">
    <source>
        <dbReference type="ARBA" id="ARBA00022692"/>
    </source>
</evidence>
<evidence type="ECO:0000256" key="5">
    <source>
        <dbReference type="SAM" id="Phobius"/>
    </source>
</evidence>
<evidence type="ECO:0000256" key="3">
    <source>
        <dbReference type="ARBA" id="ARBA00022989"/>
    </source>
</evidence>
<evidence type="ECO:0000256" key="1">
    <source>
        <dbReference type="ARBA" id="ARBA00004141"/>
    </source>
</evidence>
<keyword evidence="3 5" id="KW-1133">Transmembrane helix</keyword>
<dbReference type="EMBL" id="WTYP01000002">
    <property type="protein sequence ID" value="MXP47564.1"/>
    <property type="molecule type" value="Genomic_DNA"/>
</dbReference>
<feature type="domain" description="GtrA/DPMS transmembrane" evidence="6">
    <location>
        <begin position="36"/>
        <end position="145"/>
    </location>
</feature>
<feature type="transmembrane region" description="Helical" evidence="5">
    <location>
        <begin position="126"/>
        <end position="145"/>
    </location>
</feature>
<dbReference type="OrthoDB" id="7427070at2"/>
<comment type="subcellular location">
    <subcellularLocation>
        <location evidence="1">Membrane</location>
        <topology evidence="1">Multi-pass membrane protein</topology>
    </subcellularLocation>
</comment>
<dbReference type="InterPro" id="IPR007267">
    <property type="entry name" value="GtrA_DPMS_TM"/>
</dbReference>
<organism evidence="7 8">
    <name type="scientific">Pontixanthobacter luteolus</name>
    <dbReference type="NCBI Taxonomy" id="295089"/>
    <lineage>
        <taxon>Bacteria</taxon>
        <taxon>Pseudomonadati</taxon>
        <taxon>Pseudomonadota</taxon>
        <taxon>Alphaproteobacteria</taxon>
        <taxon>Sphingomonadales</taxon>
        <taxon>Erythrobacteraceae</taxon>
        <taxon>Pontixanthobacter</taxon>
    </lineage>
</organism>
<feature type="transmembrane region" description="Helical" evidence="5">
    <location>
        <begin position="92"/>
        <end position="114"/>
    </location>
</feature>
<dbReference type="GO" id="GO:0016020">
    <property type="term" value="C:membrane"/>
    <property type="evidence" value="ECO:0007669"/>
    <property type="project" value="UniProtKB-SubCell"/>
</dbReference>
<keyword evidence="8" id="KW-1185">Reference proteome</keyword>
<evidence type="ECO:0000313" key="8">
    <source>
        <dbReference type="Proteomes" id="UP000471435"/>
    </source>
</evidence>
<evidence type="ECO:0000256" key="4">
    <source>
        <dbReference type="ARBA" id="ARBA00023136"/>
    </source>
</evidence>
<dbReference type="AlphaFoldDB" id="A0A6I4V5J7"/>
<name>A0A6I4V5J7_9SPHN</name>
<keyword evidence="4 5" id="KW-0472">Membrane</keyword>
<dbReference type="Pfam" id="PF04138">
    <property type="entry name" value="GtrA_DPMS_TM"/>
    <property type="match status" value="1"/>
</dbReference>
<evidence type="ECO:0000259" key="6">
    <source>
        <dbReference type="Pfam" id="PF04138"/>
    </source>
</evidence>
<keyword evidence="2 5" id="KW-0812">Transmembrane</keyword>
<evidence type="ECO:0000313" key="7">
    <source>
        <dbReference type="EMBL" id="MXP47564.1"/>
    </source>
</evidence>
<sequence length="148" mass="15862">MALQPGQAEQAQGNLLTRFFKARVGWMLVRNTVVSTGVFLVGLGVLWLLVEYAGVDEVPASGIGFITANTLHYILGRAWIFKGTTRSLSSGYALFLVNGVVGLGLTMALMAVALEFTAINYLVSRVLVSVIAGLVIFALNAALVFRRV</sequence>
<reference evidence="7 8" key="1">
    <citation type="submission" date="2019-12" db="EMBL/GenBank/DDBJ databases">
        <title>Genomic-based taxomic classification of the family Erythrobacteraceae.</title>
        <authorList>
            <person name="Xu L."/>
        </authorList>
    </citation>
    <scope>NUCLEOTIDE SEQUENCE [LARGE SCALE GENOMIC DNA]</scope>
    <source>
        <strain evidence="7 8">SW-109</strain>
    </source>
</reference>
<dbReference type="GO" id="GO:0000271">
    <property type="term" value="P:polysaccharide biosynthetic process"/>
    <property type="evidence" value="ECO:0007669"/>
    <property type="project" value="InterPro"/>
</dbReference>
<dbReference type="RefSeq" id="WP_160730847.1">
    <property type="nucleotide sequence ID" value="NZ_WTYP01000002.1"/>
</dbReference>
<feature type="transmembrane region" description="Helical" evidence="5">
    <location>
        <begin position="62"/>
        <end position="80"/>
    </location>
</feature>
<accession>A0A6I4V5J7</accession>
<proteinExistence type="predicted"/>
<protein>
    <recommendedName>
        <fullName evidence="6">GtrA/DPMS transmembrane domain-containing protein</fullName>
    </recommendedName>
</protein>